<dbReference type="GO" id="GO:0016747">
    <property type="term" value="F:acyltransferase activity, transferring groups other than amino-acyl groups"/>
    <property type="evidence" value="ECO:0007669"/>
    <property type="project" value="InterPro"/>
</dbReference>
<gene>
    <name evidence="2" type="ORF">BZL29_8575</name>
</gene>
<protein>
    <submittedName>
        <fullName evidence="2">Thiolase, N-terminal domain protein</fullName>
    </submittedName>
</protein>
<dbReference type="InterPro" id="IPR016039">
    <property type="entry name" value="Thiolase-like"/>
</dbReference>
<reference evidence="2 3" key="1">
    <citation type="submission" date="2017-02" db="EMBL/GenBank/DDBJ databases">
        <title>Complete genome sequences of Mycobacterium kansasii strains isolated from rhesus macaques.</title>
        <authorList>
            <person name="Panda A."/>
            <person name="Nagaraj S."/>
            <person name="Zhao X."/>
            <person name="Tettelin H."/>
            <person name="Detolla L.J."/>
        </authorList>
    </citation>
    <scope>NUCLEOTIDE SEQUENCE [LARGE SCALE GENOMIC DNA]</scope>
    <source>
        <strain evidence="2 3">11-3469</strain>
    </source>
</reference>
<dbReference type="AlphaFoldDB" id="A0A1V3W8I6"/>
<feature type="domain" description="Thiolase N-terminal" evidence="1">
    <location>
        <begin position="2"/>
        <end position="69"/>
    </location>
</feature>
<proteinExistence type="predicted"/>
<evidence type="ECO:0000313" key="3">
    <source>
        <dbReference type="Proteomes" id="UP000188532"/>
    </source>
</evidence>
<dbReference type="SUPFAM" id="SSF53901">
    <property type="entry name" value="Thiolase-like"/>
    <property type="match status" value="1"/>
</dbReference>
<accession>A0A1V3W8I6</accession>
<organism evidence="2 3">
    <name type="scientific">Mycobacterium kansasii</name>
    <dbReference type="NCBI Taxonomy" id="1768"/>
    <lineage>
        <taxon>Bacteria</taxon>
        <taxon>Bacillati</taxon>
        <taxon>Actinomycetota</taxon>
        <taxon>Actinomycetes</taxon>
        <taxon>Mycobacteriales</taxon>
        <taxon>Mycobacteriaceae</taxon>
        <taxon>Mycobacterium</taxon>
    </lineage>
</organism>
<evidence type="ECO:0000313" key="2">
    <source>
        <dbReference type="EMBL" id="OOK63299.1"/>
    </source>
</evidence>
<dbReference type="EMBL" id="MVBN01000021">
    <property type="protein sequence ID" value="OOK63299.1"/>
    <property type="molecule type" value="Genomic_DNA"/>
</dbReference>
<sequence length="109" mass="11802">MRTAVGKRNGALAGVHPLDLGAGVFRGLFERVDVDPAAVEDVIVGCVDAVGGQAGNIGRLAWLARGIRKRFRVSPSTGNAVPVSRRFPLGRKRLWRRRPTSSWPAESRT</sequence>
<dbReference type="PANTHER" id="PTHR43365">
    <property type="entry name" value="BLR7806 PROTEIN"/>
    <property type="match status" value="1"/>
</dbReference>
<dbReference type="Gene3D" id="3.40.47.10">
    <property type="match status" value="1"/>
</dbReference>
<dbReference type="Proteomes" id="UP000188532">
    <property type="component" value="Unassembled WGS sequence"/>
</dbReference>
<dbReference type="InterPro" id="IPR020616">
    <property type="entry name" value="Thiolase_N"/>
</dbReference>
<dbReference type="PANTHER" id="PTHR43365:SF1">
    <property type="entry name" value="ACETYL-COA C-ACYLTRANSFERASE"/>
    <property type="match status" value="1"/>
</dbReference>
<name>A0A1V3W8I6_MYCKA</name>
<dbReference type="Pfam" id="PF00108">
    <property type="entry name" value="Thiolase_N"/>
    <property type="match status" value="1"/>
</dbReference>
<evidence type="ECO:0000259" key="1">
    <source>
        <dbReference type="Pfam" id="PF00108"/>
    </source>
</evidence>
<comment type="caution">
    <text evidence="2">The sequence shown here is derived from an EMBL/GenBank/DDBJ whole genome shotgun (WGS) entry which is preliminary data.</text>
</comment>